<dbReference type="InterPro" id="IPR041118">
    <property type="entry name" value="Rx_N"/>
</dbReference>
<dbReference type="InterPro" id="IPR056789">
    <property type="entry name" value="LRR_R13L1-DRL21"/>
</dbReference>
<organism evidence="11 12">
    <name type="scientific">Digitaria exilis</name>
    <dbReference type="NCBI Taxonomy" id="1010633"/>
    <lineage>
        <taxon>Eukaryota</taxon>
        <taxon>Viridiplantae</taxon>
        <taxon>Streptophyta</taxon>
        <taxon>Embryophyta</taxon>
        <taxon>Tracheophyta</taxon>
        <taxon>Spermatophyta</taxon>
        <taxon>Magnoliopsida</taxon>
        <taxon>Liliopsida</taxon>
        <taxon>Poales</taxon>
        <taxon>Poaceae</taxon>
        <taxon>PACMAD clade</taxon>
        <taxon>Panicoideae</taxon>
        <taxon>Panicodae</taxon>
        <taxon>Paniceae</taxon>
        <taxon>Anthephorinae</taxon>
        <taxon>Digitaria</taxon>
    </lineage>
</organism>
<dbReference type="GO" id="GO:0098542">
    <property type="term" value="P:defense response to other organism"/>
    <property type="evidence" value="ECO:0007669"/>
    <property type="project" value="TreeGrafter"/>
</dbReference>
<dbReference type="InterPro" id="IPR058922">
    <property type="entry name" value="WHD_DRP"/>
</dbReference>
<evidence type="ECO:0000259" key="8">
    <source>
        <dbReference type="Pfam" id="PF18052"/>
    </source>
</evidence>
<dbReference type="InterPro" id="IPR027417">
    <property type="entry name" value="P-loop_NTPase"/>
</dbReference>
<proteinExistence type="inferred from homology"/>
<dbReference type="Gene3D" id="3.40.50.300">
    <property type="entry name" value="P-loop containing nucleotide triphosphate hydrolases"/>
    <property type="match status" value="1"/>
</dbReference>
<evidence type="ECO:0000256" key="1">
    <source>
        <dbReference type="ARBA" id="ARBA00008894"/>
    </source>
</evidence>
<dbReference type="PRINTS" id="PR00364">
    <property type="entry name" value="DISEASERSIST"/>
</dbReference>
<dbReference type="InterPro" id="IPR042197">
    <property type="entry name" value="Apaf_helical"/>
</dbReference>
<dbReference type="Gene3D" id="3.80.10.10">
    <property type="entry name" value="Ribonuclease Inhibitor"/>
    <property type="match status" value="2"/>
</dbReference>
<dbReference type="OrthoDB" id="612043at2759"/>
<evidence type="ECO:0000259" key="7">
    <source>
        <dbReference type="Pfam" id="PF00931"/>
    </source>
</evidence>
<keyword evidence="5" id="KW-0611">Plant defense</keyword>
<accession>A0A835FHS7</accession>
<dbReference type="EMBL" id="JACEFO010000821">
    <property type="protein sequence ID" value="KAF8756297.1"/>
    <property type="molecule type" value="Genomic_DNA"/>
</dbReference>
<keyword evidence="2" id="KW-0433">Leucine-rich repeat</keyword>
<name>A0A835FHS7_9POAL</name>
<dbReference type="SUPFAM" id="SSF52058">
    <property type="entry name" value="L domain-like"/>
    <property type="match status" value="1"/>
</dbReference>
<keyword evidence="4" id="KW-0547">Nucleotide-binding</keyword>
<dbReference type="Proteomes" id="UP000636709">
    <property type="component" value="Unassembled WGS sequence"/>
</dbReference>
<dbReference type="SUPFAM" id="SSF52047">
    <property type="entry name" value="RNI-like"/>
    <property type="match status" value="1"/>
</dbReference>
<evidence type="ECO:0000256" key="5">
    <source>
        <dbReference type="ARBA" id="ARBA00022821"/>
    </source>
</evidence>
<comment type="similarity">
    <text evidence="1">Belongs to the disease resistance NB-LRR family.</text>
</comment>
<evidence type="ECO:0000256" key="6">
    <source>
        <dbReference type="SAM" id="MobiDB-lite"/>
    </source>
</evidence>
<sequence>METAIGIGAARWVVGKALSAVTDGLLESWAASSELGPNVGALKMELLFAQAMLDNARGQNVHSPALGQLLLELWGLAYKADDVLDVLEYFRIQDELDGTYETADSDDRGLIGGFILNARHTTKAIAGKINFSNCSGAAAVHTDSDDEDNDDARKGCLLSIGSCWPSMTQQTEPCVLAPKLKFDRVALSERIAGIIEELKPVCAKVGTILEMELLSSAIHKLHLFGSDGTATATRSVNLSRPRTTTPQIVQSMLYGREQVKRDIVHAMTRDKHQAGNLTVHSIVGPGGIGKTTLTQHIYQEVSAEFQIKIWVCVSRDFDATRLIKEIVTKMPSIDTEKGNASATDEELIQTRLQSKRLLLVLDDLWSCPEDEWQRLLSTLKKGGTRGHMVVVTTRIPKVAKMVAMRNCVTRLERLDNEACMDFFQVCVFGDQNSWRTHEELHSAGREIVNKLKGIPLAVKTVGRLLRHNLTSHHWRTVLESKEWEFQSSDDDIMPALKLSYNYLQFDVQQCFSCCALFPEHYEFHREELIHFWLGFGLLGTTNQYKRVEGIGTDHINELVDHGFLEKVEKENGQTCYSVHDLLHELAVMTGSYECLCINSISAMSLIQVPAAIRHLSIIVKDADVKDRKTFENSKDGLRVLGKKFKAENLRTLILFGEHHGNFSKTFSDLFAKAKNLRVLFLSGVTYNMEDLFPKFPELVHLRYLRIRGVTYPATTLASCISRFYHLLVLDLQECSSLFPAVRELRNLVKIRHFLVKEDKFHSEISEVGELRHLQGLRRFEVKKDVNGFELKQLGKLQELRGSLRICNLERVEEMTEADEFKLLHTKHLSQLALEWGANRSNKDPQKEEYVLESLKPDSNVREICIRGHGGTACPTWLGLDPYVMDLESLKLDSLDWKTLPPLGDCWMVNEDGEEYQSCITGQRFQFLKRLELFGISLRKWRGNGTQLFPVLEILAVACCPELIELPLSQENKFPKLREIQISHCRKLSLPPFPWTNSLSSAEILQVSGIDSLNYKKRHQDKWLFVNMEKDAHDIGWNMLDFKNLSEIEELIVFDCPPIPLPCMQVLGSLKRLTIYDCSSFLFPVNNGCYTFPLEYLNLFMCGATGQDLTTFFSYFPGIIKLQIKKCDGVTGVGVIEEQAVATPAPSPTEHAHTGQHRQTQGRGEEEIKTSAEGLVLLPHQIQELDIESSPVRLCSSSLNGLASLRILRISGCRFLSSCLSSSSNCPFPNSLHVLYLSNIEGIFNLDPLSNLTELFIDECHDLRGKVLWPLLAQGHITKLTIRSCPAY</sequence>
<evidence type="ECO:0000256" key="2">
    <source>
        <dbReference type="ARBA" id="ARBA00022614"/>
    </source>
</evidence>
<dbReference type="Pfam" id="PF18052">
    <property type="entry name" value="Rx_N"/>
    <property type="match status" value="1"/>
</dbReference>
<feature type="domain" description="Disease resistance protein winged helix" evidence="9">
    <location>
        <begin position="516"/>
        <end position="586"/>
    </location>
</feature>
<feature type="domain" description="Disease resistance N-terminal" evidence="8">
    <location>
        <begin position="13"/>
        <end position="93"/>
    </location>
</feature>
<dbReference type="PANTHER" id="PTHR23155">
    <property type="entry name" value="DISEASE RESISTANCE PROTEIN RP"/>
    <property type="match status" value="1"/>
</dbReference>
<keyword evidence="12" id="KW-1185">Reference proteome</keyword>
<dbReference type="Pfam" id="PF00931">
    <property type="entry name" value="NB-ARC"/>
    <property type="match status" value="1"/>
</dbReference>
<dbReference type="InterPro" id="IPR036388">
    <property type="entry name" value="WH-like_DNA-bd_sf"/>
</dbReference>
<feature type="domain" description="R13L1/DRL21-like LRR repeat region" evidence="10">
    <location>
        <begin position="790"/>
        <end position="904"/>
    </location>
</feature>
<dbReference type="Pfam" id="PF23559">
    <property type="entry name" value="WHD_DRP"/>
    <property type="match status" value="1"/>
</dbReference>
<evidence type="ECO:0000259" key="9">
    <source>
        <dbReference type="Pfam" id="PF23559"/>
    </source>
</evidence>
<feature type="region of interest" description="Disordered" evidence="6">
    <location>
        <begin position="1142"/>
        <end position="1164"/>
    </location>
</feature>
<evidence type="ECO:0000313" key="11">
    <source>
        <dbReference type="EMBL" id="KAF8756297.1"/>
    </source>
</evidence>
<protein>
    <recommendedName>
        <fullName evidence="13">AAA+ ATPase domain-containing protein</fullName>
    </recommendedName>
</protein>
<evidence type="ECO:0008006" key="13">
    <source>
        <dbReference type="Google" id="ProtNLM"/>
    </source>
</evidence>
<evidence type="ECO:0000256" key="4">
    <source>
        <dbReference type="ARBA" id="ARBA00022741"/>
    </source>
</evidence>
<comment type="caution">
    <text evidence="11">The sequence shown here is derived from an EMBL/GenBank/DDBJ whole genome shotgun (WGS) entry which is preliminary data.</text>
</comment>
<dbReference type="InterPro" id="IPR002182">
    <property type="entry name" value="NB-ARC"/>
</dbReference>
<evidence type="ECO:0000256" key="3">
    <source>
        <dbReference type="ARBA" id="ARBA00022737"/>
    </source>
</evidence>
<keyword evidence="3" id="KW-0677">Repeat</keyword>
<dbReference type="Gene3D" id="1.10.8.430">
    <property type="entry name" value="Helical domain of apoptotic protease-activating factors"/>
    <property type="match status" value="1"/>
</dbReference>
<dbReference type="InterPro" id="IPR044974">
    <property type="entry name" value="Disease_R_plants"/>
</dbReference>
<dbReference type="Pfam" id="PF25019">
    <property type="entry name" value="LRR_R13L1-DRL21"/>
    <property type="match status" value="1"/>
</dbReference>
<dbReference type="Gene3D" id="1.10.10.10">
    <property type="entry name" value="Winged helix-like DNA-binding domain superfamily/Winged helix DNA-binding domain"/>
    <property type="match status" value="1"/>
</dbReference>
<gene>
    <name evidence="11" type="ORF">HU200_011117</name>
</gene>
<dbReference type="GO" id="GO:0043531">
    <property type="term" value="F:ADP binding"/>
    <property type="evidence" value="ECO:0007669"/>
    <property type="project" value="InterPro"/>
</dbReference>
<reference evidence="11" key="1">
    <citation type="submission" date="2020-07" db="EMBL/GenBank/DDBJ databases">
        <title>Genome sequence and genetic diversity analysis of an under-domesticated orphan crop, white fonio (Digitaria exilis).</title>
        <authorList>
            <person name="Bennetzen J.L."/>
            <person name="Chen S."/>
            <person name="Ma X."/>
            <person name="Wang X."/>
            <person name="Yssel A.E.J."/>
            <person name="Chaluvadi S.R."/>
            <person name="Johnson M."/>
            <person name="Gangashetty P."/>
            <person name="Hamidou F."/>
            <person name="Sanogo M.D."/>
            <person name="Zwaenepoel A."/>
            <person name="Wallace J."/>
            <person name="Van De Peer Y."/>
            <person name="Van Deynze A."/>
        </authorList>
    </citation>
    <scope>NUCLEOTIDE SEQUENCE</scope>
    <source>
        <tissue evidence="11">Leaves</tissue>
    </source>
</reference>
<feature type="domain" description="NB-ARC" evidence="7">
    <location>
        <begin position="274"/>
        <end position="430"/>
    </location>
</feature>
<dbReference type="PANTHER" id="PTHR23155:SF1240">
    <property type="entry name" value="OS01G0113150 PROTEIN"/>
    <property type="match status" value="1"/>
</dbReference>
<dbReference type="SUPFAM" id="SSF52540">
    <property type="entry name" value="P-loop containing nucleoside triphosphate hydrolases"/>
    <property type="match status" value="1"/>
</dbReference>
<evidence type="ECO:0000259" key="10">
    <source>
        <dbReference type="Pfam" id="PF25019"/>
    </source>
</evidence>
<dbReference type="InterPro" id="IPR032675">
    <property type="entry name" value="LRR_dom_sf"/>
</dbReference>
<evidence type="ECO:0000313" key="12">
    <source>
        <dbReference type="Proteomes" id="UP000636709"/>
    </source>
</evidence>